<accession>A0A8H2NMA1</accession>
<evidence type="ECO:0000313" key="2">
    <source>
        <dbReference type="Proteomes" id="UP000325723"/>
    </source>
</evidence>
<name>A0A8H2NMA1_PSEFL</name>
<comment type="caution">
    <text evidence="1">The sequence shown here is derived from an EMBL/GenBank/DDBJ whole genome shotgun (WGS) entry which is preliminary data.</text>
</comment>
<reference evidence="1 2" key="1">
    <citation type="submission" date="2019-09" db="EMBL/GenBank/DDBJ databases">
        <authorList>
            <person name="Chandra G."/>
            <person name="Truman W A."/>
        </authorList>
    </citation>
    <scope>NUCLEOTIDE SEQUENCE [LARGE SCALE GENOMIC DNA]</scope>
    <source>
        <strain evidence="1">PS900</strain>
    </source>
</reference>
<sequence length="75" mass="8234">MTLRISMPRAVRAGAIRCVQNQQEAFTPNSRTMVTDRSGHNLNLSGTGRCLGAISQRDQPVPHAGNHHTARQEID</sequence>
<proteinExistence type="predicted"/>
<evidence type="ECO:0000313" key="1">
    <source>
        <dbReference type="EMBL" id="VVO53508.1"/>
    </source>
</evidence>
<dbReference type="Proteomes" id="UP000325723">
    <property type="component" value="Unassembled WGS sequence"/>
</dbReference>
<organism evidence="1 2">
    <name type="scientific">Pseudomonas fluorescens</name>
    <dbReference type="NCBI Taxonomy" id="294"/>
    <lineage>
        <taxon>Bacteria</taxon>
        <taxon>Pseudomonadati</taxon>
        <taxon>Pseudomonadota</taxon>
        <taxon>Gammaproteobacteria</taxon>
        <taxon>Pseudomonadales</taxon>
        <taxon>Pseudomonadaceae</taxon>
        <taxon>Pseudomonas</taxon>
    </lineage>
</organism>
<gene>
    <name evidence="1" type="ORF">PS900_00422</name>
</gene>
<dbReference type="EMBL" id="CABVIE010000001">
    <property type="protein sequence ID" value="VVO53508.1"/>
    <property type="molecule type" value="Genomic_DNA"/>
</dbReference>
<protein>
    <submittedName>
        <fullName evidence="1">Uncharacterized protein</fullName>
    </submittedName>
</protein>
<dbReference type="AlphaFoldDB" id="A0A8H2NMA1"/>